<sequence length="208" mass="24625">MRPYDIKILYNNNVYCGLKLYVRYILLRCIYVLTHAIKSSDSFLASVLNKLINSKILFVKKYIDLDCSHFKSDNKIIRCSSLYDGICNFYKLKNDNEHNLFNIHKITKIYFKSHNKNKNILPKLINYVGYNNKFIDVIKMEYISGCDDILCIELMINLFDVKTYEIIIHQIDENKNIENILEEMAELNDKSNKSDNFCINKKWFIGDT</sequence>
<proteinExistence type="predicted"/>
<reference evidence="1" key="1">
    <citation type="submission" date="2018-10" db="EMBL/GenBank/DDBJ databases">
        <title>Hidden diversity of soil giant viruses.</title>
        <authorList>
            <person name="Schulz F."/>
            <person name="Alteio L."/>
            <person name="Goudeau D."/>
            <person name="Ryan E.M."/>
            <person name="Malmstrom R.R."/>
            <person name="Blanchard J."/>
            <person name="Woyke T."/>
        </authorList>
    </citation>
    <scope>NUCLEOTIDE SEQUENCE</scope>
    <source>
        <strain evidence="1">TEV1</strain>
    </source>
</reference>
<organism evidence="1">
    <name type="scientific">Terrestrivirus sp</name>
    <dbReference type="NCBI Taxonomy" id="2487775"/>
    <lineage>
        <taxon>Viruses</taxon>
        <taxon>Varidnaviria</taxon>
        <taxon>Bamfordvirae</taxon>
        <taxon>Nucleocytoviricota</taxon>
        <taxon>Megaviricetes</taxon>
        <taxon>Imitervirales</taxon>
        <taxon>Mimiviridae</taxon>
        <taxon>Klosneuvirinae</taxon>
    </lineage>
</organism>
<protein>
    <submittedName>
        <fullName evidence="1">Uncharacterized protein</fullName>
    </submittedName>
</protein>
<gene>
    <name evidence="1" type="ORF">Terrestrivirus4_214</name>
</gene>
<evidence type="ECO:0000313" key="1">
    <source>
        <dbReference type="EMBL" id="AYV76166.1"/>
    </source>
</evidence>
<name>A0A3G4ZMU5_9VIRU</name>
<dbReference type="EMBL" id="MK071982">
    <property type="protein sequence ID" value="AYV76166.1"/>
    <property type="molecule type" value="Genomic_DNA"/>
</dbReference>
<accession>A0A3G4ZMU5</accession>